<reference evidence="1" key="3">
    <citation type="submission" date="2006-07" db="EMBL/GenBank/DDBJ databases">
        <authorList>
            <person name="Buell R."/>
        </authorList>
    </citation>
    <scope>NUCLEOTIDE SEQUENCE</scope>
</reference>
<sequence>MFPEEIDTLEYSHVKGYIGIFRALADFICDVKKYQQAFLAPLPENGYCLSPNLVHPCILFTFLSYTFTPATFILVKLFSPMEPLSIFQLFAPRGEFYEPPPSSEPILIPGYEICPKFISMVRKKYFYDIDQENPYHHLREFEQLSSCLLIEGMT</sequence>
<reference evidence="1" key="2">
    <citation type="submission" date="2003-05" db="EMBL/GenBank/DDBJ databases">
        <authorList>
            <person name="Buell C.R."/>
            <person name="Wing R.A."/>
            <person name="McCombie W.R."/>
            <person name="Messing J."/>
            <person name="Yuan Q."/>
            <person name="Ouyang S."/>
        </authorList>
    </citation>
    <scope>NUCLEOTIDE SEQUENCE</scope>
</reference>
<proteinExistence type="predicted"/>
<reference evidence="1" key="1">
    <citation type="journal article" date="2003" name="Science">
        <title>In-depth view of structure, activity, and evolution of rice chromosome 10.</title>
        <authorList>
            <consortium name="Rice Chromosome 10 Sequencing Consortium"/>
        </authorList>
    </citation>
    <scope>NUCLEOTIDE SEQUENCE [LARGE SCALE GENOMIC DNA]</scope>
</reference>
<accession>Q339Y9</accession>
<name>Q339Y9_ORYSJ</name>
<protein>
    <submittedName>
        <fullName evidence="1">Uncharacterized protein</fullName>
    </submittedName>
</protein>
<organism evidence="1">
    <name type="scientific">Oryza sativa subsp. japonica</name>
    <name type="common">Rice</name>
    <dbReference type="NCBI Taxonomy" id="39947"/>
    <lineage>
        <taxon>Eukaryota</taxon>
        <taxon>Viridiplantae</taxon>
        <taxon>Streptophyta</taxon>
        <taxon>Embryophyta</taxon>
        <taxon>Tracheophyta</taxon>
        <taxon>Spermatophyta</taxon>
        <taxon>Magnoliopsida</taxon>
        <taxon>Liliopsida</taxon>
        <taxon>Poales</taxon>
        <taxon>Poaceae</taxon>
        <taxon>BOP clade</taxon>
        <taxon>Oryzoideae</taxon>
        <taxon>Oryzeae</taxon>
        <taxon>Oryzinae</taxon>
        <taxon>Oryza</taxon>
        <taxon>Oryza sativa</taxon>
    </lineage>
</organism>
<gene>
    <name evidence="1" type="ordered locus">LOC_Os10g17220</name>
</gene>
<dbReference type="AlphaFoldDB" id="Q339Y9"/>
<evidence type="ECO:0000313" key="1">
    <source>
        <dbReference type="EMBL" id="ABB47138.1"/>
    </source>
</evidence>
<dbReference type="EMBL" id="DP000086">
    <property type="protein sequence ID" value="ABB47138.1"/>
    <property type="molecule type" value="Genomic_DNA"/>
</dbReference>